<feature type="non-terminal residue" evidence="2">
    <location>
        <position position="363"/>
    </location>
</feature>
<dbReference type="Gene3D" id="2.60.120.260">
    <property type="entry name" value="Galactose-binding domain-like"/>
    <property type="match status" value="1"/>
</dbReference>
<dbReference type="OrthoDB" id="6503935at2759"/>
<dbReference type="PANTHER" id="PTHR34987:SF2">
    <property type="entry name" value="B, PUTATIVE (AFU_ORTHOLOGUE AFUA_7G05040)-RELATED"/>
    <property type="match status" value="1"/>
</dbReference>
<protein>
    <recommendedName>
        <fullName evidence="4">Galactose-binding domain-like protein</fullName>
    </recommendedName>
</protein>
<dbReference type="EMBL" id="MCFC01000148">
    <property type="protein sequence ID" value="ORY20145.1"/>
    <property type="molecule type" value="Genomic_DNA"/>
</dbReference>
<accession>A0A1Y2ADS8</accession>
<proteinExistence type="predicted"/>
<feature type="compositionally biased region" description="Basic and acidic residues" evidence="1">
    <location>
        <begin position="308"/>
        <end position="317"/>
    </location>
</feature>
<evidence type="ECO:0008006" key="4">
    <source>
        <dbReference type="Google" id="ProtNLM"/>
    </source>
</evidence>
<evidence type="ECO:0000313" key="2">
    <source>
        <dbReference type="EMBL" id="ORY20145.1"/>
    </source>
</evidence>
<dbReference type="PANTHER" id="PTHR34987">
    <property type="entry name" value="C, PUTATIVE (AFU_ORTHOLOGUE AFUA_3G02880)-RELATED"/>
    <property type="match status" value="1"/>
</dbReference>
<name>A0A1Y2ADS8_9TREE</name>
<organism evidence="2 3">
    <name type="scientific">Naematelia encephala</name>
    <dbReference type="NCBI Taxonomy" id="71784"/>
    <lineage>
        <taxon>Eukaryota</taxon>
        <taxon>Fungi</taxon>
        <taxon>Dikarya</taxon>
        <taxon>Basidiomycota</taxon>
        <taxon>Agaricomycotina</taxon>
        <taxon>Tremellomycetes</taxon>
        <taxon>Tremellales</taxon>
        <taxon>Naemateliaceae</taxon>
        <taxon>Naematelia</taxon>
    </lineage>
</organism>
<sequence>MDSQSDHRITADLGRNWVWIPDWQDCPSGDDWETVGRQVHFQRRFRVAIASVVPSSSPSVLRLSADTRYKLSVNGKRACIGPARGFHSQWYYDTVDIGPFLKGGENVIDIVVIRYYPGLNAAVPFPRCRRPGLTVLGSIGGEDLSTGGIDTAWQACLIRQVSYPFKPFWDIFLNVFEDVRPCYGLQSDRWVRPLDYRCRPFAGSINDWDLYPRMIPLAEESSCVLKCVRDSQGHVDSQQWRDFFLGRNTRPLTLLANSTHRVELEFETHSTAFIRLVAQRPKWPGSKVKLTYSEAYETLPRPKKAAPQKHDRTRRDGNALVGPSDTYTFTGGSNNLDGDDDSVSETESYEPFFWKAFRFIVFQ</sequence>
<comment type="caution">
    <text evidence="2">The sequence shown here is derived from an EMBL/GenBank/DDBJ whole genome shotgun (WGS) entry which is preliminary data.</text>
</comment>
<keyword evidence="3" id="KW-1185">Reference proteome</keyword>
<reference evidence="2 3" key="1">
    <citation type="submission" date="2016-07" db="EMBL/GenBank/DDBJ databases">
        <title>Pervasive Adenine N6-methylation of Active Genes in Fungi.</title>
        <authorList>
            <consortium name="DOE Joint Genome Institute"/>
            <person name="Mondo S.J."/>
            <person name="Dannebaum R.O."/>
            <person name="Kuo R.C."/>
            <person name="Labutti K."/>
            <person name="Haridas S."/>
            <person name="Kuo A."/>
            <person name="Salamov A."/>
            <person name="Ahrendt S.R."/>
            <person name="Lipzen A."/>
            <person name="Sullivan W."/>
            <person name="Andreopoulos W.B."/>
            <person name="Clum A."/>
            <person name="Lindquist E."/>
            <person name="Daum C."/>
            <person name="Ramamoorthy G.K."/>
            <person name="Gryganskyi A."/>
            <person name="Culley D."/>
            <person name="Magnuson J.K."/>
            <person name="James T.Y."/>
            <person name="O'Malley M.A."/>
            <person name="Stajich J.E."/>
            <person name="Spatafora J.W."/>
            <person name="Visel A."/>
            <person name="Grigoriev I.V."/>
        </authorList>
    </citation>
    <scope>NUCLEOTIDE SEQUENCE [LARGE SCALE GENOMIC DNA]</scope>
    <source>
        <strain evidence="2 3">68-887.2</strain>
    </source>
</reference>
<dbReference type="STRING" id="71784.A0A1Y2ADS8"/>
<dbReference type="Proteomes" id="UP000193986">
    <property type="component" value="Unassembled WGS sequence"/>
</dbReference>
<dbReference type="AlphaFoldDB" id="A0A1Y2ADS8"/>
<evidence type="ECO:0000313" key="3">
    <source>
        <dbReference type="Proteomes" id="UP000193986"/>
    </source>
</evidence>
<dbReference type="InParanoid" id="A0A1Y2ADS8"/>
<gene>
    <name evidence="2" type="ORF">BCR39DRAFT_562965</name>
</gene>
<feature type="region of interest" description="Disordered" evidence="1">
    <location>
        <begin position="299"/>
        <end position="341"/>
    </location>
</feature>
<evidence type="ECO:0000256" key="1">
    <source>
        <dbReference type="SAM" id="MobiDB-lite"/>
    </source>
</evidence>